<dbReference type="AlphaFoldDB" id="A0A1B2DCZ8"/>
<sequence length="89" mass="9976">MRNEKLVLVLSLFLIFVGFTAILFGYWEALQPKTGPVGNGAALPTFLQILPSILAIVTGILNLAHIVYRRRKAYFNNKDNQENTDQNPS</sequence>
<dbReference type="EMBL" id="CP016808">
    <property type="protein sequence ID" value="ANY65565.1"/>
    <property type="molecule type" value="Genomic_DNA"/>
</dbReference>
<feature type="transmembrane region" description="Helical" evidence="1">
    <location>
        <begin position="47"/>
        <end position="68"/>
    </location>
</feature>
<evidence type="ECO:0000256" key="1">
    <source>
        <dbReference type="SAM" id="Phobius"/>
    </source>
</evidence>
<reference evidence="2" key="1">
    <citation type="submission" date="2016-08" db="EMBL/GenBank/DDBJ databases">
        <title>Complete Genome Seqeunce of Paenibacillus sp. BIHB 4019 from tea rhizoplane.</title>
        <authorList>
            <person name="Thakur R."/>
            <person name="Swarnkar M.K."/>
            <person name="Gulati A."/>
        </authorList>
    </citation>
    <scope>NUCLEOTIDE SEQUENCE [LARGE SCALE GENOMIC DNA]</scope>
    <source>
        <strain evidence="2">BIHB4019</strain>
    </source>
</reference>
<keyword evidence="1" id="KW-1133">Transmembrane helix</keyword>
<feature type="transmembrane region" description="Helical" evidence="1">
    <location>
        <begin position="7"/>
        <end position="27"/>
    </location>
</feature>
<proteinExistence type="predicted"/>
<keyword evidence="1" id="KW-0812">Transmembrane</keyword>
<organism evidence="2">
    <name type="scientific">Paenibacillus sp. BIHB 4019</name>
    <dbReference type="NCBI Taxonomy" id="1870819"/>
    <lineage>
        <taxon>Bacteria</taxon>
        <taxon>Bacillati</taxon>
        <taxon>Bacillota</taxon>
        <taxon>Bacilli</taxon>
        <taxon>Bacillales</taxon>
        <taxon>Paenibacillaceae</taxon>
        <taxon>Paenibacillus</taxon>
    </lineage>
</organism>
<gene>
    <name evidence="2" type="ORF">BBD42_03125</name>
</gene>
<name>A0A1B2DCZ8_9BACL</name>
<dbReference type="RefSeq" id="WP_099516962.1">
    <property type="nucleotide sequence ID" value="NZ_CP016808.1"/>
</dbReference>
<evidence type="ECO:0000313" key="2">
    <source>
        <dbReference type="EMBL" id="ANY65565.1"/>
    </source>
</evidence>
<accession>A0A1B2DCZ8</accession>
<keyword evidence="1" id="KW-0472">Membrane</keyword>
<protein>
    <submittedName>
        <fullName evidence="2">Uncharacterized protein</fullName>
    </submittedName>
</protein>